<protein>
    <submittedName>
        <fullName evidence="2">Helix-turn-helix domain-containing protein</fullName>
    </submittedName>
</protein>
<evidence type="ECO:0000313" key="2">
    <source>
        <dbReference type="EMBL" id="MFD2462446.1"/>
    </source>
</evidence>
<dbReference type="EMBL" id="JBHUKU010000016">
    <property type="protein sequence ID" value="MFD2462446.1"/>
    <property type="molecule type" value="Genomic_DNA"/>
</dbReference>
<feature type="domain" description="HTH cro/C1-type" evidence="1">
    <location>
        <begin position="33"/>
        <end position="80"/>
    </location>
</feature>
<evidence type="ECO:0000313" key="3">
    <source>
        <dbReference type="Proteomes" id="UP001597419"/>
    </source>
</evidence>
<dbReference type="PANTHER" id="PTHR35010">
    <property type="entry name" value="BLL4672 PROTEIN-RELATED"/>
    <property type="match status" value="1"/>
</dbReference>
<dbReference type="SMART" id="SM00530">
    <property type="entry name" value="HTH_XRE"/>
    <property type="match status" value="1"/>
</dbReference>
<accession>A0ABW5GNH8</accession>
<comment type="caution">
    <text evidence="2">The sequence shown here is derived from an EMBL/GenBank/DDBJ whole genome shotgun (WGS) entry which is preliminary data.</text>
</comment>
<dbReference type="InterPro" id="IPR010982">
    <property type="entry name" value="Lambda_DNA-bd_dom_sf"/>
</dbReference>
<keyword evidence="3" id="KW-1185">Reference proteome</keyword>
<dbReference type="InterPro" id="IPR041413">
    <property type="entry name" value="MLTR_LBD"/>
</dbReference>
<dbReference type="SUPFAM" id="SSF47413">
    <property type="entry name" value="lambda repressor-like DNA-binding domains"/>
    <property type="match status" value="1"/>
</dbReference>
<dbReference type="Gene3D" id="3.30.450.180">
    <property type="match status" value="1"/>
</dbReference>
<dbReference type="CDD" id="cd00093">
    <property type="entry name" value="HTH_XRE"/>
    <property type="match status" value="1"/>
</dbReference>
<sequence length="301" mass="32638">MNALGEFLQARRAQVRPEEVGLPPLGERRRVPGLRREELAQLAGISASYYTRLEQGQSRGASPGVLDAIAEVLRLDRDEREHLRRLATTPRRAKAAKPAPERVSPATLDLLRLMADVPALVQGRRTDVLAWNALGHALLAGHLDAAAPESRVTRPNTARMVFLDAHSRELYADWPRKARAVVGNLRLAVGRYPEDSALAALIGELSMKSPEFAALWADHRIRPCEAAAYELRHPLVGGLTLTQQTFDVARAPEQVLVTLTAPPGSASHHALTLLARTATPALDPTSGGFRAGTPCGTPRMS</sequence>
<proteinExistence type="predicted"/>
<evidence type="ECO:0000259" key="1">
    <source>
        <dbReference type="PROSITE" id="PS50943"/>
    </source>
</evidence>
<dbReference type="PANTHER" id="PTHR35010:SF2">
    <property type="entry name" value="BLL4672 PROTEIN"/>
    <property type="match status" value="1"/>
</dbReference>
<dbReference type="RefSeq" id="WP_345408924.1">
    <property type="nucleotide sequence ID" value="NZ_BAABHG010000032.1"/>
</dbReference>
<dbReference type="Pfam" id="PF13560">
    <property type="entry name" value="HTH_31"/>
    <property type="match status" value="1"/>
</dbReference>
<gene>
    <name evidence="2" type="ORF">ACFSYJ_27820</name>
</gene>
<organism evidence="2 3">
    <name type="scientific">Amycolatopsis samaneae</name>
    <dbReference type="NCBI Taxonomy" id="664691"/>
    <lineage>
        <taxon>Bacteria</taxon>
        <taxon>Bacillati</taxon>
        <taxon>Actinomycetota</taxon>
        <taxon>Actinomycetes</taxon>
        <taxon>Pseudonocardiales</taxon>
        <taxon>Pseudonocardiaceae</taxon>
        <taxon>Amycolatopsis</taxon>
    </lineage>
</organism>
<dbReference type="Gene3D" id="1.10.260.40">
    <property type="entry name" value="lambda repressor-like DNA-binding domains"/>
    <property type="match status" value="1"/>
</dbReference>
<reference evidence="3" key="1">
    <citation type="journal article" date="2019" name="Int. J. Syst. Evol. Microbiol.">
        <title>The Global Catalogue of Microorganisms (GCM) 10K type strain sequencing project: providing services to taxonomists for standard genome sequencing and annotation.</title>
        <authorList>
            <consortium name="The Broad Institute Genomics Platform"/>
            <consortium name="The Broad Institute Genome Sequencing Center for Infectious Disease"/>
            <person name="Wu L."/>
            <person name="Ma J."/>
        </authorList>
    </citation>
    <scope>NUCLEOTIDE SEQUENCE [LARGE SCALE GENOMIC DNA]</scope>
    <source>
        <strain evidence="3">CGMCC 4.7643</strain>
    </source>
</reference>
<dbReference type="InterPro" id="IPR001387">
    <property type="entry name" value="Cro/C1-type_HTH"/>
</dbReference>
<dbReference type="Pfam" id="PF17765">
    <property type="entry name" value="MLTR_LBD"/>
    <property type="match status" value="1"/>
</dbReference>
<dbReference type="PROSITE" id="PS50943">
    <property type="entry name" value="HTH_CROC1"/>
    <property type="match status" value="1"/>
</dbReference>
<dbReference type="Proteomes" id="UP001597419">
    <property type="component" value="Unassembled WGS sequence"/>
</dbReference>
<name>A0ABW5GNH8_9PSEU</name>